<accession>A0ABY8IKB0</accession>
<keyword evidence="5 8" id="KW-0812">Transmembrane</keyword>
<feature type="transmembrane region" description="Helical" evidence="8">
    <location>
        <begin position="245"/>
        <end position="267"/>
    </location>
</feature>
<feature type="transmembrane region" description="Helical" evidence="8">
    <location>
        <begin position="322"/>
        <end position="343"/>
    </location>
</feature>
<feature type="transmembrane region" description="Helical" evidence="8">
    <location>
        <begin position="193"/>
        <end position="213"/>
    </location>
</feature>
<evidence type="ECO:0000256" key="5">
    <source>
        <dbReference type="ARBA" id="ARBA00022692"/>
    </source>
</evidence>
<feature type="transmembrane region" description="Helical" evidence="8">
    <location>
        <begin position="106"/>
        <end position="127"/>
    </location>
</feature>
<dbReference type="GO" id="GO:0016757">
    <property type="term" value="F:glycosyltransferase activity"/>
    <property type="evidence" value="ECO:0007669"/>
    <property type="project" value="UniProtKB-KW"/>
</dbReference>
<keyword evidence="4 9" id="KW-0808">Transferase</keyword>
<feature type="transmembrane region" description="Helical" evidence="8">
    <location>
        <begin position="355"/>
        <end position="372"/>
    </location>
</feature>
<reference evidence="9" key="2">
    <citation type="journal article" date="2023" name="MicrobiologyOpen">
        <title>Genomics of the tumorigenes clade of the family Rhizobiaceae and description of Rhizobium rhododendri sp. nov.</title>
        <authorList>
            <person name="Kuzmanovic N."/>
            <person name="diCenzo G.C."/>
            <person name="Bunk B."/>
            <person name="Sproeer C."/>
            <person name="Fruehling A."/>
            <person name="Neumann-Schaal M."/>
            <person name="Overmann J."/>
            <person name="Smalla K."/>
        </authorList>
    </citation>
    <scope>NUCLEOTIDE SEQUENCE</scope>
    <source>
        <strain evidence="9">Rho-6.2</strain>
    </source>
</reference>
<evidence type="ECO:0000256" key="1">
    <source>
        <dbReference type="ARBA" id="ARBA00004651"/>
    </source>
</evidence>
<evidence type="ECO:0000256" key="3">
    <source>
        <dbReference type="ARBA" id="ARBA00022676"/>
    </source>
</evidence>
<proteinExistence type="predicted"/>
<name>A0ABY8IKB0_9HYPH</name>
<gene>
    <name evidence="9" type="ORF">PR018_04605</name>
</gene>
<evidence type="ECO:0000313" key="10">
    <source>
        <dbReference type="Proteomes" id="UP000318939"/>
    </source>
</evidence>
<keyword evidence="3 9" id="KW-0328">Glycosyltransferase</keyword>
<feature type="transmembrane region" description="Helical" evidence="8">
    <location>
        <begin position="163"/>
        <end position="181"/>
    </location>
</feature>
<evidence type="ECO:0000256" key="4">
    <source>
        <dbReference type="ARBA" id="ARBA00022679"/>
    </source>
</evidence>
<dbReference type="EC" id="2.4.-.-" evidence="9"/>
<feature type="transmembrane region" description="Helical" evidence="8">
    <location>
        <begin position="139"/>
        <end position="157"/>
    </location>
</feature>
<dbReference type="PANTHER" id="PTHR33908:SF11">
    <property type="entry name" value="MEMBRANE PROTEIN"/>
    <property type="match status" value="1"/>
</dbReference>
<keyword evidence="7 8" id="KW-0472">Membrane</keyword>
<comment type="subcellular location">
    <subcellularLocation>
        <location evidence="1">Cell membrane</location>
        <topology evidence="1">Multi-pass membrane protein</topology>
    </subcellularLocation>
</comment>
<evidence type="ECO:0000256" key="2">
    <source>
        <dbReference type="ARBA" id="ARBA00022475"/>
    </source>
</evidence>
<dbReference type="Proteomes" id="UP000318939">
    <property type="component" value="Chromosome"/>
</dbReference>
<dbReference type="RefSeq" id="WP_161990953.1">
    <property type="nucleotide sequence ID" value="NZ_CP117267.1"/>
</dbReference>
<feature type="transmembrane region" description="Helical" evidence="8">
    <location>
        <begin position="33"/>
        <end position="50"/>
    </location>
</feature>
<evidence type="ECO:0000256" key="6">
    <source>
        <dbReference type="ARBA" id="ARBA00022989"/>
    </source>
</evidence>
<evidence type="ECO:0000256" key="8">
    <source>
        <dbReference type="SAM" id="Phobius"/>
    </source>
</evidence>
<dbReference type="EMBL" id="CP117267">
    <property type="protein sequence ID" value="WFS23798.1"/>
    <property type="molecule type" value="Genomic_DNA"/>
</dbReference>
<feature type="transmembrane region" description="Helical" evidence="8">
    <location>
        <begin position="379"/>
        <end position="397"/>
    </location>
</feature>
<keyword evidence="10" id="KW-1185">Reference proteome</keyword>
<keyword evidence="2" id="KW-1003">Cell membrane</keyword>
<reference evidence="9" key="1">
    <citation type="journal article" date="2019" name="Phytopathology">
        <title>A Novel Group of Rhizobium tumorigenes-Like Agrobacteria Associated with Crown Gall Disease of Rhododendron and Blueberry.</title>
        <authorList>
            <person name="Kuzmanovic N."/>
            <person name="Behrens P."/>
            <person name="Idczak E."/>
            <person name="Wagner S."/>
            <person name="Gotz M."/>
            <person name="Sproer C."/>
            <person name="Bunk B."/>
            <person name="Overmann J."/>
            <person name="Smalla K."/>
        </authorList>
    </citation>
    <scope>NUCLEOTIDE SEQUENCE</scope>
    <source>
        <strain evidence="9">Rho-6.2</strain>
    </source>
</reference>
<organism evidence="9 10">
    <name type="scientific">Rhizobium rhododendri</name>
    <dbReference type="NCBI Taxonomy" id="2506430"/>
    <lineage>
        <taxon>Bacteria</taxon>
        <taxon>Pseudomonadati</taxon>
        <taxon>Pseudomonadota</taxon>
        <taxon>Alphaproteobacteria</taxon>
        <taxon>Hyphomicrobiales</taxon>
        <taxon>Rhizobiaceae</taxon>
        <taxon>Rhizobium/Agrobacterium group</taxon>
        <taxon>Rhizobium</taxon>
    </lineage>
</organism>
<feature type="transmembrane region" description="Helical" evidence="8">
    <location>
        <begin position="219"/>
        <end position="238"/>
    </location>
</feature>
<feature type="transmembrane region" description="Helical" evidence="8">
    <location>
        <begin position="287"/>
        <end position="310"/>
    </location>
</feature>
<protein>
    <submittedName>
        <fullName evidence="9">Glycosyltransferase family 39 protein</fullName>
        <ecNumber evidence="9">2.4.-.-</ecNumber>
    </submittedName>
</protein>
<dbReference type="PANTHER" id="PTHR33908">
    <property type="entry name" value="MANNOSYLTRANSFERASE YKCB-RELATED"/>
    <property type="match status" value="1"/>
</dbReference>
<evidence type="ECO:0000313" key="9">
    <source>
        <dbReference type="EMBL" id="WFS23798.1"/>
    </source>
</evidence>
<keyword evidence="6 8" id="KW-1133">Transmembrane helix</keyword>
<evidence type="ECO:0000256" key="7">
    <source>
        <dbReference type="ARBA" id="ARBA00023136"/>
    </source>
</evidence>
<sequence length="529" mass="58027">MSEGRADAGRARGRIGVSPMGLLDRDAPLGTRIFWIACVAITLLGLALRLPNLATRSLWLDEAYTAWFAAQPLRALWTDVPLYETHPPMYYTLLKGWTTLFGNSEAALRMPSVLASVATILLVAGAGRVLNAGPRGDRVALLAALLLAINAGSIYYAQQARPYALETFAASIAILSALILLQRLRAGAEQFFLMSPLVPPMAALGLSTAATMWLHDTGILVALGIWVGLITSLLVFIPGRRAGQALAVALPGILALLLWSPFLSMFIRQNSGMASLAFWITFSPWDLLTAWFLIAGGYLPFIPAVLLFFAGMASVWRNQRPLAALILVVVLLPWATMLAISYFIKPVYIDRLFEWMAPTVLGLIAIGMLARSRWAILRLVAAVLFIGMCLMSTNAVYHLETEDWRGLVASIAADAEPGDLVIASPNELDAPLRYYIARTQPFPDLMVLPAPFPARGLPRVYVSNRGAPKIMPEDRQKVRAALETHRRVWLIERATDLYDPQGLIRAEIMASRHKISSRISDSISLDLFE</sequence>
<dbReference type="InterPro" id="IPR050297">
    <property type="entry name" value="LipidA_mod_glycosyltrf_83"/>
</dbReference>